<proteinExistence type="inferred from homology"/>
<reference evidence="9 10" key="1">
    <citation type="journal article" date="2017" name="BMC Genomics">
        <title>Comparative genomic and phylogenomic analyses of the Bifidobacteriaceae family.</title>
        <authorList>
            <person name="Lugli G.A."/>
            <person name="Milani C."/>
            <person name="Turroni F."/>
            <person name="Duranti S."/>
            <person name="Mancabelli L."/>
            <person name="Mangifesta M."/>
            <person name="Ferrario C."/>
            <person name="Modesto M."/>
            <person name="Mattarelli P."/>
            <person name="Jiri K."/>
            <person name="van Sinderen D."/>
            <person name="Ventura M."/>
        </authorList>
    </citation>
    <scope>NUCLEOTIDE SEQUENCE [LARGE SCALE GENOMIC DNA]</scope>
    <source>
        <strain evidence="9 10">DSM 24742</strain>
    </source>
</reference>
<dbReference type="PANTHER" id="PTHR30106">
    <property type="entry name" value="INNER MEMBRANE PROTEIN YEIH-RELATED"/>
    <property type="match status" value="1"/>
</dbReference>
<feature type="region of interest" description="Disordered" evidence="7">
    <location>
        <begin position="1"/>
        <end position="34"/>
    </location>
</feature>
<feature type="transmembrane region" description="Helical" evidence="8">
    <location>
        <begin position="214"/>
        <end position="233"/>
    </location>
</feature>
<dbReference type="InterPro" id="IPR018383">
    <property type="entry name" value="UPF0324_pro"/>
</dbReference>
<evidence type="ECO:0000256" key="3">
    <source>
        <dbReference type="ARBA" id="ARBA00022475"/>
    </source>
</evidence>
<feature type="transmembrane region" description="Helical" evidence="8">
    <location>
        <begin position="305"/>
        <end position="327"/>
    </location>
</feature>
<name>A0A261EW22_9BIFI</name>
<gene>
    <name evidence="9" type="ORF">PSRA_1332</name>
</gene>
<evidence type="ECO:0000256" key="4">
    <source>
        <dbReference type="ARBA" id="ARBA00022692"/>
    </source>
</evidence>
<evidence type="ECO:0000313" key="9">
    <source>
        <dbReference type="EMBL" id="OZG51038.1"/>
    </source>
</evidence>
<evidence type="ECO:0000256" key="1">
    <source>
        <dbReference type="ARBA" id="ARBA00004651"/>
    </source>
</evidence>
<protein>
    <submittedName>
        <fullName evidence="9">PSE family sulfate exporter</fullName>
    </submittedName>
</protein>
<keyword evidence="6 8" id="KW-0472">Membrane</keyword>
<dbReference type="Pfam" id="PF03601">
    <property type="entry name" value="Cons_hypoth698"/>
    <property type="match status" value="1"/>
</dbReference>
<comment type="similarity">
    <text evidence="2">Belongs to the UPF0324 family.</text>
</comment>
<keyword evidence="3" id="KW-1003">Cell membrane</keyword>
<keyword evidence="10" id="KW-1185">Reference proteome</keyword>
<feature type="transmembrane region" description="Helical" evidence="8">
    <location>
        <begin position="175"/>
        <end position="194"/>
    </location>
</feature>
<feature type="transmembrane region" description="Helical" evidence="8">
    <location>
        <begin position="77"/>
        <end position="95"/>
    </location>
</feature>
<organism evidence="9 10">
    <name type="scientific">Pseudoscardovia radai</name>
    <dbReference type="NCBI Taxonomy" id="987066"/>
    <lineage>
        <taxon>Bacteria</taxon>
        <taxon>Bacillati</taxon>
        <taxon>Actinomycetota</taxon>
        <taxon>Actinomycetes</taxon>
        <taxon>Bifidobacteriales</taxon>
        <taxon>Bifidobacteriaceae</taxon>
        <taxon>Pseudoscardovia</taxon>
    </lineage>
</organism>
<dbReference type="AlphaFoldDB" id="A0A261EW22"/>
<dbReference type="GO" id="GO:0005886">
    <property type="term" value="C:plasma membrane"/>
    <property type="evidence" value="ECO:0007669"/>
    <property type="project" value="UniProtKB-SubCell"/>
</dbReference>
<evidence type="ECO:0000256" key="7">
    <source>
        <dbReference type="SAM" id="MobiDB-lite"/>
    </source>
</evidence>
<feature type="transmembrane region" description="Helical" evidence="8">
    <location>
        <begin position="333"/>
        <end position="356"/>
    </location>
</feature>
<sequence>MTQNHTPARPDAPHTDTLTPARPADRPAPRPATRRNPVAAFASAWGRRILTPQMGIIAALTLAASLAGSWLKRLPVLSLFGALIIALLIGMALQAPVRRLYVAGSEKRGAGVRDAAGLISNKLLRLGIILLGFKLNLAVLFTQGLVCLPIAAVGVTLTIVVCYRIARRLGVEPDLAILVAGGTGICGAAAVMGLSGSITVPPEKERSKADHQVMAVAIVAIMGTIFALAEIALGPLMGLTSTQLGVMAGASLHEIAHAVAAGDAFGAVDIATIMKLSRVLMLVVAAGVISVWWNRRHAEDGVHRGGRAGFPWFMLGFIGASVAGTYVPGLGAAAPTLVSVAYIVLGMAMAALGLTVNVRAIAKEGRAAFLASVLTSVLLVGYAALMAWLFF</sequence>
<evidence type="ECO:0000313" key="10">
    <source>
        <dbReference type="Proteomes" id="UP000216725"/>
    </source>
</evidence>
<evidence type="ECO:0000256" key="8">
    <source>
        <dbReference type="SAM" id="Phobius"/>
    </source>
</evidence>
<feature type="transmembrane region" description="Helical" evidence="8">
    <location>
        <begin position="54"/>
        <end position="71"/>
    </location>
</feature>
<feature type="transmembrane region" description="Helical" evidence="8">
    <location>
        <begin position="273"/>
        <end position="293"/>
    </location>
</feature>
<dbReference type="PANTHER" id="PTHR30106:SF2">
    <property type="entry name" value="UPF0324 INNER MEMBRANE PROTEIN YEIH"/>
    <property type="match status" value="1"/>
</dbReference>
<feature type="transmembrane region" description="Helical" evidence="8">
    <location>
        <begin position="139"/>
        <end position="163"/>
    </location>
</feature>
<evidence type="ECO:0000256" key="2">
    <source>
        <dbReference type="ARBA" id="ARBA00007977"/>
    </source>
</evidence>
<comment type="caution">
    <text evidence="9">The sequence shown here is derived from an EMBL/GenBank/DDBJ whole genome shotgun (WGS) entry which is preliminary data.</text>
</comment>
<feature type="transmembrane region" description="Helical" evidence="8">
    <location>
        <begin position="115"/>
        <end position="133"/>
    </location>
</feature>
<accession>A0A261EW22</accession>
<comment type="subcellular location">
    <subcellularLocation>
        <location evidence="1">Cell membrane</location>
        <topology evidence="1">Multi-pass membrane protein</topology>
    </subcellularLocation>
</comment>
<keyword evidence="5 8" id="KW-1133">Transmembrane helix</keyword>
<dbReference type="Proteomes" id="UP000216725">
    <property type="component" value="Unassembled WGS sequence"/>
</dbReference>
<feature type="transmembrane region" description="Helical" evidence="8">
    <location>
        <begin position="368"/>
        <end position="390"/>
    </location>
</feature>
<keyword evidence="4 8" id="KW-0812">Transmembrane</keyword>
<evidence type="ECO:0000256" key="6">
    <source>
        <dbReference type="ARBA" id="ARBA00023136"/>
    </source>
</evidence>
<dbReference type="EMBL" id="MWWR01000012">
    <property type="protein sequence ID" value="OZG51038.1"/>
    <property type="molecule type" value="Genomic_DNA"/>
</dbReference>
<evidence type="ECO:0000256" key="5">
    <source>
        <dbReference type="ARBA" id="ARBA00022989"/>
    </source>
</evidence>